<feature type="modified residue" description="4-aspartylphosphate" evidence="1">
    <location>
        <position position="59"/>
    </location>
</feature>
<keyword evidence="4" id="KW-1185">Reference proteome</keyword>
<dbReference type="InterPro" id="IPR011006">
    <property type="entry name" value="CheY-like_superfamily"/>
</dbReference>
<keyword evidence="1" id="KW-0597">Phosphoprotein</keyword>
<dbReference type="InterPro" id="IPR001789">
    <property type="entry name" value="Sig_transdc_resp-reg_receiver"/>
</dbReference>
<dbReference type="EMBL" id="JAUJFI010000064">
    <property type="protein sequence ID" value="MDQ2103907.1"/>
    <property type="molecule type" value="Genomic_DNA"/>
</dbReference>
<dbReference type="SMART" id="SM00448">
    <property type="entry name" value="REC"/>
    <property type="match status" value="1"/>
</dbReference>
<dbReference type="Pfam" id="PF00072">
    <property type="entry name" value="Response_reg"/>
    <property type="match status" value="1"/>
</dbReference>
<dbReference type="PANTHER" id="PTHR43228">
    <property type="entry name" value="TWO-COMPONENT RESPONSE REGULATOR"/>
    <property type="match status" value="1"/>
</dbReference>
<dbReference type="CDD" id="cd00156">
    <property type="entry name" value="REC"/>
    <property type="match status" value="1"/>
</dbReference>
<evidence type="ECO:0000313" key="4">
    <source>
        <dbReference type="Proteomes" id="UP001227317"/>
    </source>
</evidence>
<name>A0ABU0WII8_9PROT</name>
<gene>
    <name evidence="3" type="ORF">QSG27_14495</name>
</gene>
<dbReference type="RefSeq" id="WP_306707259.1">
    <property type="nucleotide sequence ID" value="NZ_JAUJFI010000064.1"/>
</dbReference>
<evidence type="ECO:0000256" key="1">
    <source>
        <dbReference type="PROSITE-ProRule" id="PRU00169"/>
    </source>
</evidence>
<feature type="domain" description="Response regulatory" evidence="2">
    <location>
        <begin position="9"/>
        <end position="128"/>
    </location>
</feature>
<proteinExistence type="predicted"/>
<dbReference type="SUPFAM" id="SSF52172">
    <property type="entry name" value="CheY-like"/>
    <property type="match status" value="1"/>
</dbReference>
<dbReference type="InterPro" id="IPR052048">
    <property type="entry name" value="ST_Response_Regulator"/>
</dbReference>
<organism evidence="3 4">
    <name type="scientific">Azospirillum isscasi</name>
    <dbReference type="NCBI Taxonomy" id="3053926"/>
    <lineage>
        <taxon>Bacteria</taxon>
        <taxon>Pseudomonadati</taxon>
        <taxon>Pseudomonadota</taxon>
        <taxon>Alphaproteobacteria</taxon>
        <taxon>Rhodospirillales</taxon>
        <taxon>Azospirillaceae</taxon>
        <taxon>Azospirillum</taxon>
    </lineage>
</organism>
<evidence type="ECO:0000259" key="2">
    <source>
        <dbReference type="PROSITE" id="PS50110"/>
    </source>
</evidence>
<reference evidence="3 4" key="1">
    <citation type="submission" date="2023-06" db="EMBL/GenBank/DDBJ databases">
        <title>Azospirillum isscasensis sp.nov, a bacterium isolated from rhizosphere soil of rice.</title>
        <authorList>
            <person name="Wang H."/>
        </authorList>
    </citation>
    <scope>NUCLEOTIDE SEQUENCE [LARGE SCALE GENOMIC DNA]</scope>
    <source>
        <strain evidence="3 4">C340-1</strain>
    </source>
</reference>
<accession>A0ABU0WII8</accession>
<sequence length="142" mass="15692">MSVDYSKLSILIVEDDNFTRGLIRKVLKEIGVRSIAEASNGKDGLMEVVRTRPDIVFCDIHMAPMNGKQFLQGVRGIKVKDVDKTPVIFLTGDADLSTVRFAKEHNVNGYLVKPISLAKLRDSIDSVVSSNVGMTQWLTSNP</sequence>
<dbReference type="PROSITE" id="PS50110">
    <property type="entry name" value="RESPONSE_REGULATORY"/>
    <property type="match status" value="1"/>
</dbReference>
<dbReference type="Gene3D" id="3.40.50.2300">
    <property type="match status" value="1"/>
</dbReference>
<evidence type="ECO:0000313" key="3">
    <source>
        <dbReference type="EMBL" id="MDQ2103907.1"/>
    </source>
</evidence>
<dbReference type="Proteomes" id="UP001227317">
    <property type="component" value="Unassembled WGS sequence"/>
</dbReference>
<protein>
    <submittedName>
        <fullName evidence="3">Response regulator</fullName>
    </submittedName>
</protein>
<comment type="caution">
    <text evidence="3">The sequence shown here is derived from an EMBL/GenBank/DDBJ whole genome shotgun (WGS) entry which is preliminary data.</text>
</comment>
<dbReference type="PANTHER" id="PTHR43228:SF1">
    <property type="entry name" value="TWO-COMPONENT RESPONSE REGULATOR ARR22"/>
    <property type="match status" value="1"/>
</dbReference>